<gene>
    <name evidence="2" type="ORF">LSTR_LSTR012510</name>
</gene>
<accession>A0A482XK28</accession>
<evidence type="ECO:0000313" key="3">
    <source>
        <dbReference type="Proteomes" id="UP000291343"/>
    </source>
</evidence>
<feature type="compositionally biased region" description="Low complexity" evidence="1">
    <location>
        <begin position="64"/>
        <end position="76"/>
    </location>
</feature>
<proteinExistence type="predicted"/>
<dbReference type="Proteomes" id="UP000291343">
    <property type="component" value="Unassembled WGS sequence"/>
</dbReference>
<protein>
    <submittedName>
        <fullName evidence="2">Uncharacterized protein</fullName>
    </submittedName>
</protein>
<feature type="region of interest" description="Disordered" evidence="1">
    <location>
        <begin position="24"/>
        <end position="76"/>
    </location>
</feature>
<keyword evidence="3" id="KW-1185">Reference proteome</keyword>
<reference evidence="2 3" key="1">
    <citation type="journal article" date="2017" name="Gigascience">
        <title>Genome sequence of the small brown planthopper, Laodelphax striatellus.</title>
        <authorList>
            <person name="Zhu J."/>
            <person name="Jiang F."/>
            <person name="Wang X."/>
            <person name="Yang P."/>
            <person name="Bao Y."/>
            <person name="Zhao W."/>
            <person name="Wang W."/>
            <person name="Lu H."/>
            <person name="Wang Q."/>
            <person name="Cui N."/>
            <person name="Li J."/>
            <person name="Chen X."/>
            <person name="Luo L."/>
            <person name="Yu J."/>
            <person name="Kang L."/>
            <person name="Cui F."/>
        </authorList>
    </citation>
    <scope>NUCLEOTIDE SEQUENCE [LARGE SCALE GENOMIC DNA]</scope>
    <source>
        <strain evidence="2">Lst14</strain>
    </source>
</reference>
<sequence>MISDVSTAVVGDTQKEAPRDVFERRELNGSRMDKAGSGGRRRGWPGTSTNGGAVKLGTSRRIFPSSVPSPDPASSAFKALPSVSFARVAT</sequence>
<organism evidence="2 3">
    <name type="scientific">Laodelphax striatellus</name>
    <name type="common">Small brown planthopper</name>
    <name type="synonym">Delphax striatella</name>
    <dbReference type="NCBI Taxonomy" id="195883"/>
    <lineage>
        <taxon>Eukaryota</taxon>
        <taxon>Metazoa</taxon>
        <taxon>Ecdysozoa</taxon>
        <taxon>Arthropoda</taxon>
        <taxon>Hexapoda</taxon>
        <taxon>Insecta</taxon>
        <taxon>Pterygota</taxon>
        <taxon>Neoptera</taxon>
        <taxon>Paraneoptera</taxon>
        <taxon>Hemiptera</taxon>
        <taxon>Auchenorrhyncha</taxon>
        <taxon>Fulgoroidea</taxon>
        <taxon>Delphacidae</taxon>
        <taxon>Criomorphinae</taxon>
        <taxon>Laodelphax</taxon>
    </lineage>
</organism>
<evidence type="ECO:0000256" key="1">
    <source>
        <dbReference type="SAM" id="MobiDB-lite"/>
    </source>
</evidence>
<dbReference type="EMBL" id="QKKF02006307">
    <property type="protein sequence ID" value="RZF46435.1"/>
    <property type="molecule type" value="Genomic_DNA"/>
</dbReference>
<feature type="compositionally biased region" description="Basic and acidic residues" evidence="1">
    <location>
        <begin position="24"/>
        <end position="34"/>
    </location>
</feature>
<name>A0A482XK28_LAOST</name>
<evidence type="ECO:0000313" key="2">
    <source>
        <dbReference type="EMBL" id="RZF46435.1"/>
    </source>
</evidence>
<comment type="caution">
    <text evidence="2">The sequence shown here is derived from an EMBL/GenBank/DDBJ whole genome shotgun (WGS) entry which is preliminary data.</text>
</comment>
<dbReference type="InParanoid" id="A0A482XK28"/>
<dbReference type="AlphaFoldDB" id="A0A482XK28"/>